<keyword evidence="1" id="KW-0677">Repeat</keyword>
<feature type="repeat" description="ANK" evidence="3">
    <location>
        <begin position="133"/>
        <end position="166"/>
    </location>
</feature>
<dbReference type="Gene3D" id="1.25.40.20">
    <property type="entry name" value="Ankyrin repeat-containing domain"/>
    <property type="match status" value="1"/>
</dbReference>
<dbReference type="Pfam" id="PF12796">
    <property type="entry name" value="Ank_2"/>
    <property type="match status" value="1"/>
</dbReference>
<feature type="region of interest" description="Disordered" evidence="4">
    <location>
        <begin position="1"/>
        <end position="21"/>
    </location>
</feature>
<dbReference type="PANTHER" id="PTHR24171">
    <property type="entry name" value="ANKYRIN REPEAT DOMAIN-CONTAINING PROTEIN 39-RELATED"/>
    <property type="match status" value="1"/>
</dbReference>
<dbReference type="SMART" id="SM00248">
    <property type="entry name" value="ANK"/>
    <property type="match status" value="3"/>
</dbReference>
<name>A0AAV4HZ89_9GAST</name>
<dbReference type="EMBL" id="BMAT01002279">
    <property type="protein sequence ID" value="GFS03498.1"/>
    <property type="molecule type" value="Genomic_DNA"/>
</dbReference>
<comment type="caution">
    <text evidence="5">The sequence shown here is derived from an EMBL/GenBank/DDBJ whole genome shotgun (WGS) entry which is preliminary data.</text>
</comment>
<sequence>MAAPKKHCQDQHDHNCYHSQTNPSLHQNLDELEFERGIWSAALAGDLDGVLKKLNRGDDVNRTDKSGYTALHYASRSGHVGVCELLISHGANVNCQTQSSQATPLHRAAYMGHTDVVLLLVDHRANPELQDCDGMTALHKASEKGHTETVAALLKACPSAVNVLDKRQRSPPDLAKTKEVLIMFGESKTTP</sequence>
<accession>A0AAV4HZ89</accession>
<dbReference type="InterPro" id="IPR036770">
    <property type="entry name" value="Ankyrin_rpt-contain_sf"/>
</dbReference>
<organism evidence="5 6">
    <name type="scientific">Elysia marginata</name>
    <dbReference type="NCBI Taxonomy" id="1093978"/>
    <lineage>
        <taxon>Eukaryota</taxon>
        <taxon>Metazoa</taxon>
        <taxon>Spiralia</taxon>
        <taxon>Lophotrochozoa</taxon>
        <taxon>Mollusca</taxon>
        <taxon>Gastropoda</taxon>
        <taxon>Heterobranchia</taxon>
        <taxon>Euthyneura</taxon>
        <taxon>Panpulmonata</taxon>
        <taxon>Sacoglossa</taxon>
        <taxon>Placobranchoidea</taxon>
        <taxon>Plakobranchidae</taxon>
        <taxon>Elysia</taxon>
    </lineage>
</organism>
<dbReference type="PANTHER" id="PTHR24171:SF9">
    <property type="entry name" value="ANKYRIN REPEAT DOMAIN-CONTAINING PROTEIN 39"/>
    <property type="match status" value="1"/>
</dbReference>
<feature type="compositionally biased region" description="Basic and acidic residues" evidence="4">
    <location>
        <begin position="7"/>
        <end position="16"/>
    </location>
</feature>
<keyword evidence="6" id="KW-1185">Reference proteome</keyword>
<keyword evidence="2 3" id="KW-0040">ANK repeat</keyword>
<evidence type="ECO:0000256" key="1">
    <source>
        <dbReference type="ARBA" id="ARBA00022737"/>
    </source>
</evidence>
<evidence type="ECO:0000256" key="4">
    <source>
        <dbReference type="SAM" id="MobiDB-lite"/>
    </source>
</evidence>
<dbReference type="Proteomes" id="UP000762676">
    <property type="component" value="Unassembled WGS sequence"/>
</dbReference>
<protein>
    <submittedName>
        <fullName evidence="5">Ankyrin repeat domain-containing protein 39-like</fullName>
    </submittedName>
</protein>
<dbReference type="GO" id="GO:0085020">
    <property type="term" value="P:protein K6-linked ubiquitination"/>
    <property type="evidence" value="ECO:0007669"/>
    <property type="project" value="TreeGrafter"/>
</dbReference>
<dbReference type="AlphaFoldDB" id="A0AAV4HZ89"/>
<evidence type="ECO:0000313" key="5">
    <source>
        <dbReference type="EMBL" id="GFS03498.1"/>
    </source>
</evidence>
<dbReference type="PROSITE" id="PS50297">
    <property type="entry name" value="ANK_REP_REGION"/>
    <property type="match status" value="3"/>
</dbReference>
<evidence type="ECO:0000313" key="6">
    <source>
        <dbReference type="Proteomes" id="UP000762676"/>
    </source>
</evidence>
<gene>
    <name evidence="5" type="ORF">ElyMa_001151500</name>
</gene>
<evidence type="ECO:0000256" key="2">
    <source>
        <dbReference type="ARBA" id="ARBA00023043"/>
    </source>
</evidence>
<reference evidence="5 6" key="1">
    <citation type="journal article" date="2021" name="Elife">
        <title>Chloroplast acquisition without the gene transfer in kleptoplastic sea slugs, Plakobranchus ocellatus.</title>
        <authorList>
            <person name="Maeda T."/>
            <person name="Takahashi S."/>
            <person name="Yoshida T."/>
            <person name="Shimamura S."/>
            <person name="Takaki Y."/>
            <person name="Nagai Y."/>
            <person name="Toyoda A."/>
            <person name="Suzuki Y."/>
            <person name="Arimoto A."/>
            <person name="Ishii H."/>
            <person name="Satoh N."/>
            <person name="Nishiyama T."/>
            <person name="Hasebe M."/>
            <person name="Maruyama T."/>
            <person name="Minagawa J."/>
            <person name="Obokata J."/>
            <person name="Shigenobu S."/>
        </authorList>
    </citation>
    <scope>NUCLEOTIDE SEQUENCE [LARGE SCALE GENOMIC DNA]</scope>
</reference>
<feature type="repeat" description="ANK" evidence="3">
    <location>
        <begin position="66"/>
        <end position="98"/>
    </location>
</feature>
<dbReference type="PROSITE" id="PS50088">
    <property type="entry name" value="ANK_REPEAT"/>
    <property type="match status" value="3"/>
</dbReference>
<dbReference type="SUPFAM" id="SSF48403">
    <property type="entry name" value="Ankyrin repeat"/>
    <property type="match status" value="1"/>
</dbReference>
<feature type="repeat" description="ANK" evidence="3">
    <location>
        <begin position="100"/>
        <end position="132"/>
    </location>
</feature>
<dbReference type="Pfam" id="PF00023">
    <property type="entry name" value="Ank"/>
    <property type="match status" value="1"/>
</dbReference>
<evidence type="ECO:0000256" key="3">
    <source>
        <dbReference type="PROSITE-ProRule" id="PRU00023"/>
    </source>
</evidence>
<dbReference type="GO" id="GO:0031436">
    <property type="term" value="C:BRCA1-BARD1 complex"/>
    <property type="evidence" value="ECO:0007669"/>
    <property type="project" value="TreeGrafter"/>
</dbReference>
<dbReference type="GO" id="GO:0004842">
    <property type="term" value="F:ubiquitin-protein transferase activity"/>
    <property type="evidence" value="ECO:0007669"/>
    <property type="project" value="TreeGrafter"/>
</dbReference>
<proteinExistence type="predicted"/>
<dbReference type="GO" id="GO:0070531">
    <property type="term" value="C:BRCA1-A complex"/>
    <property type="evidence" value="ECO:0007669"/>
    <property type="project" value="TreeGrafter"/>
</dbReference>
<dbReference type="InterPro" id="IPR002110">
    <property type="entry name" value="Ankyrin_rpt"/>
</dbReference>